<proteinExistence type="predicted"/>
<evidence type="ECO:0008006" key="3">
    <source>
        <dbReference type="Google" id="ProtNLM"/>
    </source>
</evidence>
<dbReference type="EMBL" id="CP111028">
    <property type="protein sequence ID" value="WAR30896.1"/>
    <property type="molecule type" value="Genomic_DNA"/>
</dbReference>
<sequence>MFTVFRQCIERRFKLSVFKLRLTYRSKEAALLRVHQDIAAALDNNSCVVLIMLDLSAAFDVIDHPILLKRLEHAYGISGSALLWFHSYLTNLWNSLPVEIKHIDSLTVFKKALKTHLFKWAYQ</sequence>
<protein>
    <recommendedName>
        <fullName evidence="3">Reverse transcriptase domain-containing protein</fullName>
    </recommendedName>
</protein>
<name>A0ABY7GIB3_MYAAR</name>
<evidence type="ECO:0000313" key="1">
    <source>
        <dbReference type="EMBL" id="WAR30896.1"/>
    </source>
</evidence>
<reference evidence="1" key="1">
    <citation type="submission" date="2022-11" db="EMBL/GenBank/DDBJ databases">
        <title>Centuries of genome instability and evolution in soft-shell clam transmissible cancer (bioRxiv).</title>
        <authorList>
            <person name="Hart S.F.M."/>
            <person name="Yonemitsu M.A."/>
            <person name="Giersch R.M."/>
            <person name="Beal B.F."/>
            <person name="Arriagada G."/>
            <person name="Davis B.W."/>
            <person name="Ostrander E.A."/>
            <person name="Goff S.P."/>
            <person name="Metzger M.J."/>
        </authorList>
    </citation>
    <scope>NUCLEOTIDE SEQUENCE</scope>
    <source>
        <strain evidence="1">MELC-2E11</strain>
        <tissue evidence="1">Siphon/mantle</tissue>
    </source>
</reference>
<dbReference type="PANTHER" id="PTHR33332">
    <property type="entry name" value="REVERSE TRANSCRIPTASE DOMAIN-CONTAINING PROTEIN"/>
    <property type="match status" value="1"/>
</dbReference>
<evidence type="ECO:0000313" key="2">
    <source>
        <dbReference type="Proteomes" id="UP001164746"/>
    </source>
</evidence>
<keyword evidence="2" id="KW-1185">Reference proteome</keyword>
<dbReference type="Proteomes" id="UP001164746">
    <property type="component" value="Chromosome 17"/>
</dbReference>
<gene>
    <name evidence="1" type="ORF">MAR_033438</name>
</gene>
<organism evidence="1 2">
    <name type="scientific">Mya arenaria</name>
    <name type="common">Soft-shell clam</name>
    <dbReference type="NCBI Taxonomy" id="6604"/>
    <lineage>
        <taxon>Eukaryota</taxon>
        <taxon>Metazoa</taxon>
        <taxon>Spiralia</taxon>
        <taxon>Lophotrochozoa</taxon>
        <taxon>Mollusca</taxon>
        <taxon>Bivalvia</taxon>
        <taxon>Autobranchia</taxon>
        <taxon>Heteroconchia</taxon>
        <taxon>Euheterodonta</taxon>
        <taxon>Imparidentia</taxon>
        <taxon>Neoheterodontei</taxon>
        <taxon>Myida</taxon>
        <taxon>Myoidea</taxon>
        <taxon>Myidae</taxon>
        <taxon>Mya</taxon>
    </lineage>
</organism>
<accession>A0ABY7GIB3</accession>